<evidence type="ECO:0000256" key="2">
    <source>
        <dbReference type="ARBA" id="ARBA00004370"/>
    </source>
</evidence>
<dbReference type="Gene3D" id="3.80.10.10">
    <property type="entry name" value="Ribonuclease Inhibitor"/>
    <property type="match status" value="1"/>
</dbReference>
<dbReference type="OrthoDB" id="676979at2759"/>
<evidence type="ECO:0000256" key="3">
    <source>
        <dbReference type="ARBA" id="ARBA00022512"/>
    </source>
</evidence>
<reference evidence="11" key="1">
    <citation type="submission" date="2016-06" db="EMBL/GenBank/DDBJ databases">
        <title>Parallel loss of symbiosis genes in relatives of nitrogen-fixing non-legume Parasponia.</title>
        <authorList>
            <person name="Van Velzen R."/>
            <person name="Holmer R."/>
            <person name="Bu F."/>
            <person name="Rutten L."/>
            <person name="Van Zeijl A."/>
            <person name="Liu W."/>
            <person name="Santuari L."/>
            <person name="Cao Q."/>
            <person name="Sharma T."/>
            <person name="Shen D."/>
            <person name="Roswanjaya Y."/>
            <person name="Wardhani T."/>
            <person name="Kalhor M.S."/>
            <person name="Jansen J."/>
            <person name="Van den Hoogen J."/>
            <person name="Gungor B."/>
            <person name="Hartog M."/>
            <person name="Hontelez J."/>
            <person name="Verver J."/>
            <person name="Yang W.-C."/>
            <person name="Schijlen E."/>
            <person name="Repin R."/>
            <person name="Schilthuizen M."/>
            <person name="Schranz E."/>
            <person name="Heidstra R."/>
            <person name="Miyata K."/>
            <person name="Fedorova E."/>
            <person name="Kohlen W."/>
            <person name="Bisseling T."/>
            <person name="Smit S."/>
            <person name="Geurts R."/>
        </authorList>
    </citation>
    <scope>NUCLEOTIDE SEQUENCE [LARGE SCALE GENOMIC DNA]</scope>
    <source>
        <strain evidence="11">cv. RG33-2</strain>
    </source>
</reference>
<name>A0A2P5EQT3_TREOI</name>
<proteinExistence type="inferred from homology"/>
<evidence type="ECO:0000256" key="5">
    <source>
        <dbReference type="ARBA" id="ARBA00022729"/>
    </source>
</evidence>
<dbReference type="STRING" id="63057.A0A2P5EQT3"/>
<organism evidence="10 11">
    <name type="scientific">Trema orientale</name>
    <name type="common">Charcoal tree</name>
    <name type="synonym">Celtis orientalis</name>
    <dbReference type="NCBI Taxonomy" id="63057"/>
    <lineage>
        <taxon>Eukaryota</taxon>
        <taxon>Viridiplantae</taxon>
        <taxon>Streptophyta</taxon>
        <taxon>Embryophyta</taxon>
        <taxon>Tracheophyta</taxon>
        <taxon>Spermatophyta</taxon>
        <taxon>Magnoliopsida</taxon>
        <taxon>eudicotyledons</taxon>
        <taxon>Gunneridae</taxon>
        <taxon>Pentapetalae</taxon>
        <taxon>rosids</taxon>
        <taxon>fabids</taxon>
        <taxon>Rosales</taxon>
        <taxon>Cannabaceae</taxon>
        <taxon>Trema</taxon>
    </lineage>
</organism>
<evidence type="ECO:0000313" key="10">
    <source>
        <dbReference type="EMBL" id="PON87918.1"/>
    </source>
</evidence>
<sequence>HFKILIHHKPKTMGTRLVTVSTFTLLFSTTLLFHPSLSELCNPNDKKVRLQIKKGFKDPYVLTSWKPDTDCCVDWYCVTCDPKTNRTNALFVVKGGLSGQIPPQIGDLPYLENLELHKNENLTGPIPHAITNLKHLKFLSLDWNSLSGSVPDFLSQLKNLTFLQLSFNNLTGPIPGSLSKLPYLWSLRLDRNKLTGTGPGIVW</sequence>
<keyword evidence="7" id="KW-0472">Membrane</keyword>
<keyword evidence="4" id="KW-0433">Leucine-rich repeat</keyword>
<dbReference type="FunFam" id="3.80.10.10:FF:000400">
    <property type="entry name" value="Nuclear pore complex protein NUP107"/>
    <property type="match status" value="1"/>
</dbReference>
<dbReference type="Pfam" id="PF08263">
    <property type="entry name" value="LRRNT_2"/>
    <property type="match status" value="1"/>
</dbReference>
<dbReference type="Pfam" id="PF13855">
    <property type="entry name" value="LRR_8"/>
    <property type="match status" value="1"/>
</dbReference>
<dbReference type="PANTHER" id="PTHR48059">
    <property type="entry name" value="POLYGALACTURONASE INHIBITOR 1"/>
    <property type="match status" value="1"/>
</dbReference>
<evidence type="ECO:0000256" key="6">
    <source>
        <dbReference type="ARBA" id="ARBA00022737"/>
    </source>
</evidence>
<keyword evidence="3" id="KW-0134">Cell wall</keyword>
<dbReference type="GO" id="GO:0016020">
    <property type="term" value="C:membrane"/>
    <property type="evidence" value="ECO:0007669"/>
    <property type="project" value="UniProtKB-SubCell"/>
</dbReference>
<comment type="similarity">
    <text evidence="8">Belongs to the polygalacturonase-inhibiting protein family.</text>
</comment>
<dbReference type="InterPro" id="IPR013210">
    <property type="entry name" value="LRR_N_plant-typ"/>
</dbReference>
<dbReference type="InterPro" id="IPR001611">
    <property type="entry name" value="Leu-rich_rpt"/>
</dbReference>
<keyword evidence="11" id="KW-1185">Reference proteome</keyword>
<dbReference type="AlphaFoldDB" id="A0A2P5EQT3"/>
<dbReference type="PANTHER" id="PTHR48059:SF4">
    <property type="entry name" value="POLYGALACTURONASE INHIBITOR 1-RELATED"/>
    <property type="match status" value="1"/>
</dbReference>
<dbReference type="EMBL" id="JXTC01000111">
    <property type="protein sequence ID" value="PON87918.1"/>
    <property type="molecule type" value="Genomic_DNA"/>
</dbReference>
<feature type="non-terminal residue" evidence="10">
    <location>
        <position position="1"/>
    </location>
</feature>
<protein>
    <submittedName>
        <fullName evidence="10">LRR domain containing protein</fullName>
    </submittedName>
</protein>
<evidence type="ECO:0000259" key="9">
    <source>
        <dbReference type="Pfam" id="PF08263"/>
    </source>
</evidence>
<keyword evidence="3" id="KW-0964">Secreted</keyword>
<dbReference type="SUPFAM" id="SSF52058">
    <property type="entry name" value="L domain-like"/>
    <property type="match status" value="1"/>
</dbReference>
<evidence type="ECO:0000313" key="11">
    <source>
        <dbReference type="Proteomes" id="UP000237000"/>
    </source>
</evidence>
<keyword evidence="6" id="KW-0677">Repeat</keyword>
<dbReference type="InterPro" id="IPR051848">
    <property type="entry name" value="PGIP"/>
</dbReference>
<dbReference type="InterPro" id="IPR032675">
    <property type="entry name" value="LRR_dom_sf"/>
</dbReference>
<feature type="domain" description="Leucine-rich repeat-containing N-terminal plant-type" evidence="9">
    <location>
        <begin position="44"/>
        <end position="81"/>
    </location>
</feature>
<gene>
    <name evidence="10" type="ORF">TorRG33x02_162970</name>
</gene>
<comment type="subcellular location">
    <subcellularLocation>
        <location evidence="2">Membrane</location>
    </subcellularLocation>
    <subcellularLocation>
        <location evidence="1">Secreted</location>
        <location evidence="1">Cell wall</location>
    </subcellularLocation>
</comment>
<dbReference type="Proteomes" id="UP000237000">
    <property type="component" value="Unassembled WGS sequence"/>
</dbReference>
<comment type="caution">
    <text evidence="10">The sequence shown here is derived from an EMBL/GenBank/DDBJ whole genome shotgun (WGS) entry which is preliminary data.</text>
</comment>
<accession>A0A2P5EQT3</accession>
<dbReference type="InParanoid" id="A0A2P5EQT3"/>
<evidence type="ECO:0000256" key="4">
    <source>
        <dbReference type="ARBA" id="ARBA00022614"/>
    </source>
</evidence>
<evidence type="ECO:0000256" key="8">
    <source>
        <dbReference type="ARBA" id="ARBA00038043"/>
    </source>
</evidence>
<keyword evidence="5" id="KW-0732">Signal</keyword>
<evidence type="ECO:0000256" key="7">
    <source>
        <dbReference type="ARBA" id="ARBA00023136"/>
    </source>
</evidence>
<evidence type="ECO:0000256" key="1">
    <source>
        <dbReference type="ARBA" id="ARBA00004191"/>
    </source>
</evidence>